<keyword evidence="2" id="KW-1185">Reference proteome</keyword>
<comment type="caution">
    <text evidence="1">The sequence shown here is derived from an EMBL/GenBank/DDBJ whole genome shotgun (WGS) entry which is preliminary data.</text>
</comment>
<name>A0ACC1JTB0_9FUNG</name>
<reference evidence="1" key="1">
    <citation type="submission" date="2022-07" db="EMBL/GenBank/DDBJ databases">
        <title>Phylogenomic reconstructions and comparative analyses of Kickxellomycotina fungi.</title>
        <authorList>
            <person name="Reynolds N.K."/>
            <person name="Stajich J.E."/>
            <person name="Barry K."/>
            <person name="Grigoriev I.V."/>
            <person name="Crous P."/>
            <person name="Smith M.E."/>
        </authorList>
    </citation>
    <scope>NUCLEOTIDE SEQUENCE</scope>
    <source>
        <strain evidence="1">CBS 109366</strain>
    </source>
</reference>
<sequence length="737" mass="78882">MGKAQKRSFKSRTNPLGAAAVQGAVTAVQSKEEIPVLLKKLSSSDVNDRVWAAASASNLLVAEDARARRMLLAHGVVGALVERLSDSVPDVVVQVSGALYSLAAVDQVAAEDISRTNIYMTIQTMIPRLAKSIDGIIKQTSEGKRLGAEDRKIVYLTTDNLISILRTLCETVPSSLKQINGMALIPFLISFFKVVGKVPASLVHSAGQLLHTLTDDNTPAKRALLSHADSVAVLHRIVATEKFGDAVSADDAAIVRVLAGAVLINLKQMALDQITDGDQDSDADAAAEAGRQWEDTTRAILQTITQLASFDTNAAAARAAELVKADAAHRASAMTDCATESSASPHEAELDQLRAQTDYVQLALELAANIFADEGASEDPDAVADESPEADGDSDAADDDDMADDDDDEDADDSEGDAGADFDQSDMDQVLGNEAAAEKEAEEVVHQSILGVFIDSIIPMLLRLAEPTRMSTLAVAAAECSAGPDTEAAGLAASTAECFVALHERALGCFNNFLLVMEESLPQWFRMHADRVDGWWHLLIAIADHLFKADLPAGSLVDTDRQLRAAVLEPAVSCMWTLARNTGGAVPATPDHIEGLIHICETAPTTELRAKAVGALGSIARRQPGFVGENRRIGQYLLDSVIAQPLLAPPQAGGSAAVEPVVVALDLFYDIYSDKAYDYDGPVFVQGGFLERLRPLYGPLRKLARTVDRRKNRGLRDRSDLATQNLRAFIDYKATER</sequence>
<dbReference type="Proteomes" id="UP001140234">
    <property type="component" value="Unassembled WGS sequence"/>
</dbReference>
<dbReference type="EMBL" id="JANBUJ010001578">
    <property type="protein sequence ID" value="KAJ2766877.1"/>
    <property type="molecule type" value="Genomic_DNA"/>
</dbReference>
<proteinExistence type="predicted"/>
<protein>
    <submittedName>
        <fullName evidence="1">Uncharacterized protein</fullName>
    </submittedName>
</protein>
<evidence type="ECO:0000313" key="1">
    <source>
        <dbReference type="EMBL" id="KAJ2766877.1"/>
    </source>
</evidence>
<evidence type="ECO:0000313" key="2">
    <source>
        <dbReference type="Proteomes" id="UP001140234"/>
    </source>
</evidence>
<gene>
    <name evidence="1" type="ORF">IWQ57_004183</name>
</gene>
<organism evidence="1 2">
    <name type="scientific">Coemansia nantahalensis</name>
    <dbReference type="NCBI Taxonomy" id="2789366"/>
    <lineage>
        <taxon>Eukaryota</taxon>
        <taxon>Fungi</taxon>
        <taxon>Fungi incertae sedis</taxon>
        <taxon>Zoopagomycota</taxon>
        <taxon>Kickxellomycotina</taxon>
        <taxon>Kickxellomycetes</taxon>
        <taxon>Kickxellales</taxon>
        <taxon>Kickxellaceae</taxon>
        <taxon>Coemansia</taxon>
    </lineage>
</organism>
<accession>A0ACC1JTB0</accession>